<dbReference type="RefSeq" id="WP_023207936.1">
    <property type="nucleotide sequence ID" value="NZ_QDLV01000085.1"/>
</dbReference>
<dbReference type="InterPro" id="IPR036779">
    <property type="entry name" value="LysM_dom_sf"/>
</dbReference>
<evidence type="ECO:0000313" key="2">
    <source>
        <dbReference type="Proteomes" id="UP000245551"/>
    </source>
</evidence>
<organism evidence="1 2">
    <name type="scientific">Salmonella enterica subsp. enterica serovar Gaminara</name>
    <dbReference type="NCBI Taxonomy" id="913070"/>
    <lineage>
        <taxon>Bacteria</taxon>
        <taxon>Pseudomonadati</taxon>
        <taxon>Pseudomonadota</taxon>
        <taxon>Gammaproteobacteria</taxon>
        <taxon>Enterobacterales</taxon>
        <taxon>Enterobacteriaceae</taxon>
        <taxon>Salmonella</taxon>
    </lineage>
</organism>
<dbReference type="EMBL" id="QDLV01000085">
    <property type="protein sequence ID" value="PVJ39486.1"/>
    <property type="molecule type" value="Genomic_DNA"/>
</dbReference>
<reference evidence="1 2" key="1">
    <citation type="submission" date="2018-04" db="EMBL/GenBank/DDBJ databases">
        <title>Serotype diversity and antimicrobial resistance among Salmonella enterica isolated from patients at an equine referral hospital.</title>
        <authorList>
            <person name="Leon I.M."/>
            <person name="Lawhon S.D."/>
            <person name="Norman K.N."/>
            <person name="Threadgill D.S."/>
            <person name="Ohta N."/>
            <person name="Vinasco J."/>
            <person name="Scott H.M."/>
        </authorList>
    </citation>
    <scope>NUCLEOTIDE SEQUENCE [LARGE SCALE GENOMIC DNA]</scope>
    <source>
        <strain evidence="1 2">230</strain>
    </source>
</reference>
<dbReference type="InterPro" id="IPR008861">
    <property type="entry name" value="GpX-like"/>
</dbReference>
<dbReference type="Proteomes" id="UP000245551">
    <property type="component" value="Unassembled WGS sequence"/>
</dbReference>
<proteinExistence type="predicted"/>
<name>A0A2T8WM44_SALET</name>
<protein>
    <submittedName>
        <fullName evidence="1">Phage tail protein</fullName>
    </submittedName>
</protein>
<dbReference type="Pfam" id="PF05489">
    <property type="entry name" value="Phage_tail_X"/>
    <property type="match status" value="1"/>
</dbReference>
<dbReference type="AlphaFoldDB" id="A0A2T8WM44"/>
<sequence length="66" mass="7360">MKVKALQGDTVDLLCFRHYGTTQGVTEQVLAANPGLSNSVFLEAGQAVELPEQQKKKQREMIQLWS</sequence>
<evidence type="ECO:0000313" key="1">
    <source>
        <dbReference type="EMBL" id="PVJ39486.1"/>
    </source>
</evidence>
<accession>A0A2T8WM44</accession>
<dbReference type="Gene3D" id="3.10.350.10">
    <property type="entry name" value="LysM domain"/>
    <property type="match status" value="1"/>
</dbReference>
<comment type="caution">
    <text evidence="1">The sequence shown here is derived from an EMBL/GenBank/DDBJ whole genome shotgun (WGS) entry which is preliminary data.</text>
</comment>
<gene>
    <name evidence="1" type="ORF">C4855_27625</name>
</gene>